<dbReference type="PANTHER" id="PTHR31391">
    <property type="entry name" value="B3 DOMAIN-CONTAINING PROTEIN OS11G0197600-RELATED"/>
    <property type="match status" value="1"/>
</dbReference>
<evidence type="ECO:0000256" key="4">
    <source>
        <dbReference type="ARBA" id="ARBA00023242"/>
    </source>
</evidence>
<reference evidence="7" key="1">
    <citation type="submission" date="2020-06" db="EMBL/GenBank/DDBJ databases">
        <title>WGS assembly of Ceratodon purpureus strain R40.</title>
        <authorList>
            <person name="Carey S.B."/>
            <person name="Jenkins J."/>
            <person name="Shu S."/>
            <person name="Lovell J.T."/>
            <person name="Sreedasyam A."/>
            <person name="Maumus F."/>
            <person name="Tiley G.P."/>
            <person name="Fernandez-Pozo N."/>
            <person name="Barry K."/>
            <person name="Chen C."/>
            <person name="Wang M."/>
            <person name="Lipzen A."/>
            <person name="Daum C."/>
            <person name="Saski C.A."/>
            <person name="Payton A.C."/>
            <person name="Mcbreen J.C."/>
            <person name="Conrad R.E."/>
            <person name="Kollar L.M."/>
            <person name="Olsson S."/>
            <person name="Huttunen S."/>
            <person name="Landis J.B."/>
            <person name="Wickett N.J."/>
            <person name="Johnson M.G."/>
            <person name="Rensing S.A."/>
            <person name="Grimwood J."/>
            <person name="Schmutz J."/>
            <person name="Mcdaniel S.F."/>
        </authorList>
    </citation>
    <scope>NUCLEOTIDE SEQUENCE</scope>
    <source>
        <strain evidence="7">R40</strain>
    </source>
</reference>
<feature type="domain" description="TF-B3" evidence="6">
    <location>
        <begin position="60"/>
        <end position="155"/>
    </location>
</feature>
<gene>
    <name evidence="7" type="ORF">KC19_2G015400</name>
</gene>
<accession>A0A8T0IRP1</accession>
<dbReference type="AlphaFoldDB" id="A0A8T0IRP1"/>
<dbReference type="InterPro" id="IPR003340">
    <property type="entry name" value="B3_DNA-bd"/>
</dbReference>
<feature type="domain" description="TF-B3" evidence="6">
    <location>
        <begin position="307"/>
        <end position="403"/>
    </location>
</feature>
<evidence type="ECO:0000256" key="2">
    <source>
        <dbReference type="ARBA" id="ARBA00023125"/>
    </source>
</evidence>
<dbReference type="PANTHER" id="PTHR31391:SF157">
    <property type="entry name" value="B3 DOMAIN-CONTAINING PROTEIN REM16"/>
    <property type="match status" value="1"/>
</dbReference>
<dbReference type="SUPFAM" id="SSF101936">
    <property type="entry name" value="DNA-binding pseudobarrel domain"/>
    <property type="match status" value="2"/>
</dbReference>
<feature type="region of interest" description="Disordered" evidence="5">
    <location>
        <begin position="583"/>
        <end position="617"/>
    </location>
</feature>
<name>A0A8T0IRP1_CERPU</name>
<comment type="caution">
    <text evidence="7">The sequence shown here is derived from an EMBL/GenBank/DDBJ whole genome shotgun (WGS) entry which is preliminary data.</text>
</comment>
<keyword evidence="2" id="KW-0238">DNA-binding</keyword>
<dbReference type="EMBL" id="CM026422">
    <property type="protein sequence ID" value="KAG0585486.1"/>
    <property type="molecule type" value="Genomic_DNA"/>
</dbReference>
<evidence type="ECO:0000259" key="6">
    <source>
        <dbReference type="PROSITE" id="PS50863"/>
    </source>
</evidence>
<evidence type="ECO:0000313" key="8">
    <source>
        <dbReference type="Proteomes" id="UP000822688"/>
    </source>
</evidence>
<feature type="compositionally biased region" description="Polar residues" evidence="5">
    <location>
        <begin position="479"/>
        <end position="491"/>
    </location>
</feature>
<dbReference type="SMART" id="SM01019">
    <property type="entry name" value="B3"/>
    <property type="match status" value="2"/>
</dbReference>
<organism evidence="7 8">
    <name type="scientific">Ceratodon purpureus</name>
    <name type="common">Fire moss</name>
    <name type="synonym">Dicranum purpureum</name>
    <dbReference type="NCBI Taxonomy" id="3225"/>
    <lineage>
        <taxon>Eukaryota</taxon>
        <taxon>Viridiplantae</taxon>
        <taxon>Streptophyta</taxon>
        <taxon>Embryophyta</taxon>
        <taxon>Bryophyta</taxon>
        <taxon>Bryophytina</taxon>
        <taxon>Bryopsida</taxon>
        <taxon>Dicranidae</taxon>
        <taxon>Pseudoditrichales</taxon>
        <taxon>Ditrichaceae</taxon>
        <taxon>Ceratodon</taxon>
    </lineage>
</organism>
<sequence>MKKKSCFICLKNCERLHGDEEYDDPEEEITPAGSSGPSRKETAVAEAGGSLGNGAAELHPAFLKKMTELSITSALQMPASFVRSFGTRMGTTVTLQGPGNQKWEVQIGNGTEKNSMEFRDGWLKFVADHILQIGDQLTFSLIAKSHFQVVVFDQSGSQKISASDAVNSPPRLQQSKVVEVHQGGPSVPFRNKPSARPKQKVRRKIRTDGAVPPMKPDVQAPAVHSSDSELRNSDTPEKVDKAKGAASEEKSDDDGEPDPDDESDLPLLPPHTIVEGHVISQRRPVTQAERDRTLLAAKAFPATNPKLVVVMTRGYVYRGFWLVLSRPFAKKHMPTETREVTMQNMAGHSWIVKWLHKEAGSGGFSAGWRGFALDHRLEEGDVCVFEILDQKHYVLLVHIFRVVGGPKEDTRDYCPTPGRGRNADWIQTPTGFKRRLEADSSRQHPAGPSSPMKSLNSPTPGKYKAPVRCSKIEDPDYTLTPQKVQMPSSSKRGPKPAAKVGHGVRSPDFVPDESLEDCQKAKKVKISPTTSFEAPAEYASFATPRPGDLEKVGLDLNVRPLLTKHIATDTSDDELLKRGKELVKATKSASPSSSSSDSEPGGEEMQTVPPINGIATRQEDLCLPETCVCED</sequence>
<feature type="compositionally biased region" description="Polar residues" evidence="5">
    <location>
        <begin position="161"/>
        <end position="176"/>
    </location>
</feature>
<feature type="region of interest" description="Disordered" evidence="5">
    <location>
        <begin position="161"/>
        <end position="285"/>
    </location>
</feature>
<dbReference type="InterPro" id="IPR044837">
    <property type="entry name" value="REM16-like"/>
</dbReference>
<evidence type="ECO:0000313" key="7">
    <source>
        <dbReference type="EMBL" id="KAG0585486.1"/>
    </source>
</evidence>
<feature type="compositionally biased region" description="Basic residues" evidence="5">
    <location>
        <begin position="193"/>
        <end position="205"/>
    </location>
</feature>
<protein>
    <recommendedName>
        <fullName evidence="6">TF-B3 domain-containing protein</fullName>
    </recommendedName>
</protein>
<dbReference type="CDD" id="cd10017">
    <property type="entry name" value="B3_DNA"/>
    <property type="match status" value="2"/>
</dbReference>
<proteinExistence type="predicted"/>
<feature type="compositionally biased region" description="Acidic residues" evidence="5">
    <location>
        <begin position="250"/>
        <end position="264"/>
    </location>
</feature>
<feature type="compositionally biased region" description="Basic and acidic residues" evidence="5">
    <location>
        <begin position="226"/>
        <end position="249"/>
    </location>
</feature>
<evidence type="ECO:0000256" key="3">
    <source>
        <dbReference type="ARBA" id="ARBA00023163"/>
    </source>
</evidence>
<feature type="region of interest" description="Disordered" evidence="5">
    <location>
        <begin position="435"/>
        <end position="465"/>
    </location>
</feature>
<keyword evidence="3" id="KW-0804">Transcription</keyword>
<dbReference type="Gene3D" id="2.40.330.10">
    <property type="entry name" value="DNA-binding pseudobarrel domain"/>
    <property type="match status" value="2"/>
</dbReference>
<dbReference type="Proteomes" id="UP000822688">
    <property type="component" value="Chromosome 2"/>
</dbReference>
<evidence type="ECO:0000256" key="5">
    <source>
        <dbReference type="SAM" id="MobiDB-lite"/>
    </source>
</evidence>
<keyword evidence="8" id="KW-1185">Reference proteome</keyword>
<keyword evidence="1" id="KW-0805">Transcription regulation</keyword>
<evidence type="ECO:0000256" key="1">
    <source>
        <dbReference type="ARBA" id="ARBA00023015"/>
    </source>
</evidence>
<keyword evidence="4" id="KW-0539">Nucleus</keyword>
<feature type="compositionally biased region" description="Low complexity" evidence="5">
    <location>
        <begin position="588"/>
        <end position="598"/>
    </location>
</feature>
<feature type="region of interest" description="Disordered" evidence="5">
    <location>
        <begin position="477"/>
        <end position="512"/>
    </location>
</feature>
<dbReference type="InterPro" id="IPR015300">
    <property type="entry name" value="DNA-bd_pseudobarrel_sf"/>
</dbReference>
<dbReference type="PROSITE" id="PS50863">
    <property type="entry name" value="B3"/>
    <property type="match status" value="2"/>
</dbReference>
<dbReference type="Pfam" id="PF02362">
    <property type="entry name" value="B3"/>
    <property type="match status" value="2"/>
</dbReference>
<feature type="region of interest" description="Disordered" evidence="5">
    <location>
        <begin position="21"/>
        <end position="44"/>
    </location>
</feature>
<dbReference type="GO" id="GO:0003677">
    <property type="term" value="F:DNA binding"/>
    <property type="evidence" value="ECO:0007669"/>
    <property type="project" value="UniProtKB-KW"/>
</dbReference>